<dbReference type="GO" id="GO:0003964">
    <property type="term" value="F:RNA-directed DNA polymerase activity"/>
    <property type="evidence" value="ECO:0007669"/>
    <property type="project" value="UniProtKB-KW"/>
</dbReference>
<protein>
    <submittedName>
        <fullName evidence="2">Reverse transcriptase domain</fullName>
    </submittedName>
</protein>
<dbReference type="AlphaFoldDB" id="A0A8T2CLQ9"/>
<sequence>MALKTDMSKAYDRVEWGFLRALMEKMGFDQRWVSWIMQCITSVSYRILINGDPKGRIRPKRGIRQGDPISPYLFILCTEALISQIKKAEEEGKVQGLRISHASPRVSHLLFADDSLFFCQANAQQSKEVIDIIRSYGGASGQEINLSKSSIMFGNDVSSPVRQEIKTILGISREGGMGTYLGLPEKIHGSKAQVFAFVRDRLQTRVNSWSTKFLSKGGKEVLIKSQAQALPTYVMSCFLLPKAISSKLSNGGLGFRTLEDFNLALLVKQLWRLLRFPDSLLSRVLKGRYFRYCSPLEITVSNRPSYGWRSMLAAKVVLKKGIRKTIGSGFRTYIWTDPWIPDSPARPPKGLTSERDPLACVNTLIDFGTKKWKVDRLRELFPPEEITLILGIKPSLKVSSDGYCWTLTKSGNYTVKSGYEAARTISRPACDHPSQGPSVNALKAQAWKLKTTRKLKHFVWQCVTGCLASCQRLFFRHIGRDKGCPRCGAEEETINHLIFECPPARQVWALSNIPSSPALFPSPSLYNNLDYLYWRGKEAGADEESLRVFPWIMWYIWKARNRKIFDNLSEPPQETVDLATQEEEAWRRANRREDQQPERNPIVQVTPIPADRPVCFIDGSWHGEEARSGHGWIVSLGGRLMHLGLKGSRRSLSPLHAELETLLWTMKCLLAIPLTSILILTDCSDLIEMTSSPDEWPTFATEMRDFVHYRELFSSFSIKYIPRSGNSSADHLAKCARARGFCFSHVSSTVPDWLSLEESFYP</sequence>
<keyword evidence="3" id="KW-1185">Reference proteome</keyword>
<feature type="domain" description="Reverse transcriptase" evidence="1">
    <location>
        <begin position="1"/>
        <end position="173"/>
    </location>
</feature>
<dbReference type="Pfam" id="PF13966">
    <property type="entry name" value="zf-RVT"/>
    <property type="match status" value="1"/>
</dbReference>
<accession>A0A8T2CLQ9</accession>
<dbReference type="InterPro" id="IPR002156">
    <property type="entry name" value="RNaseH_domain"/>
</dbReference>
<proteinExistence type="predicted"/>
<dbReference type="EMBL" id="JAEFBJ010000006">
    <property type="protein sequence ID" value="KAG7600425.1"/>
    <property type="molecule type" value="Genomic_DNA"/>
</dbReference>
<dbReference type="InterPro" id="IPR044730">
    <property type="entry name" value="RNase_H-like_dom_plant"/>
</dbReference>
<dbReference type="GO" id="GO:0003676">
    <property type="term" value="F:nucleic acid binding"/>
    <property type="evidence" value="ECO:0007669"/>
    <property type="project" value="InterPro"/>
</dbReference>
<keyword evidence="2" id="KW-0695">RNA-directed DNA polymerase</keyword>
<dbReference type="Proteomes" id="UP000694251">
    <property type="component" value="Chromosome 6"/>
</dbReference>
<dbReference type="GO" id="GO:0004523">
    <property type="term" value="F:RNA-DNA hybrid ribonuclease activity"/>
    <property type="evidence" value="ECO:0007669"/>
    <property type="project" value="InterPro"/>
</dbReference>
<keyword evidence="2" id="KW-0808">Transferase</keyword>
<evidence type="ECO:0000259" key="1">
    <source>
        <dbReference type="PROSITE" id="PS50878"/>
    </source>
</evidence>
<keyword evidence="2" id="KW-0548">Nucleotidyltransferase</keyword>
<evidence type="ECO:0000313" key="2">
    <source>
        <dbReference type="EMBL" id="KAG7600425.1"/>
    </source>
</evidence>
<dbReference type="Pfam" id="PF00078">
    <property type="entry name" value="RVT_1"/>
    <property type="match status" value="1"/>
</dbReference>
<evidence type="ECO:0000313" key="3">
    <source>
        <dbReference type="Proteomes" id="UP000694251"/>
    </source>
</evidence>
<dbReference type="InterPro" id="IPR000477">
    <property type="entry name" value="RT_dom"/>
</dbReference>
<name>A0A8T2CLQ9_ARASU</name>
<dbReference type="Pfam" id="PF13456">
    <property type="entry name" value="RVT_3"/>
    <property type="match status" value="1"/>
</dbReference>
<gene>
    <name evidence="2" type="ORF">ISN44_As06g045320</name>
</gene>
<dbReference type="PROSITE" id="PS50878">
    <property type="entry name" value="RT_POL"/>
    <property type="match status" value="1"/>
</dbReference>
<dbReference type="PANTHER" id="PTHR33116">
    <property type="entry name" value="REVERSE TRANSCRIPTASE ZINC-BINDING DOMAIN-CONTAINING PROTEIN-RELATED-RELATED"/>
    <property type="match status" value="1"/>
</dbReference>
<dbReference type="PANTHER" id="PTHR33116:SF86">
    <property type="entry name" value="REVERSE TRANSCRIPTASE DOMAIN-CONTAINING PROTEIN"/>
    <property type="match status" value="1"/>
</dbReference>
<comment type="caution">
    <text evidence="2">The sequence shown here is derived from an EMBL/GenBank/DDBJ whole genome shotgun (WGS) entry which is preliminary data.</text>
</comment>
<dbReference type="CDD" id="cd06222">
    <property type="entry name" value="RNase_H_like"/>
    <property type="match status" value="1"/>
</dbReference>
<dbReference type="InterPro" id="IPR026960">
    <property type="entry name" value="RVT-Znf"/>
</dbReference>
<reference evidence="2 3" key="1">
    <citation type="submission" date="2020-12" db="EMBL/GenBank/DDBJ databases">
        <title>Concerted genomic and epigenomic changes stabilize Arabidopsis allopolyploids.</title>
        <authorList>
            <person name="Chen Z."/>
        </authorList>
    </citation>
    <scope>NUCLEOTIDE SEQUENCE [LARGE SCALE GENOMIC DNA]</scope>
    <source>
        <strain evidence="2">As9502</strain>
        <tissue evidence="2">Leaf</tissue>
    </source>
</reference>
<dbReference type="OrthoDB" id="1936608at2759"/>
<organism evidence="2 3">
    <name type="scientific">Arabidopsis suecica</name>
    <name type="common">Swedish thale-cress</name>
    <name type="synonym">Cardaminopsis suecica</name>
    <dbReference type="NCBI Taxonomy" id="45249"/>
    <lineage>
        <taxon>Eukaryota</taxon>
        <taxon>Viridiplantae</taxon>
        <taxon>Streptophyta</taxon>
        <taxon>Embryophyta</taxon>
        <taxon>Tracheophyta</taxon>
        <taxon>Spermatophyta</taxon>
        <taxon>Magnoliopsida</taxon>
        <taxon>eudicotyledons</taxon>
        <taxon>Gunneridae</taxon>
        <taxon>Pentapetalae</taxon>
        <taxon>rosids</taxon>
        <taxon>malvids</taxon>
        <taxon>Brassicales</taxon>
        <taxon>Brassicaceae</taxon>
        <taxon>Camelineae</taxon>
        <taxon>Arabidopsis</taxon>
    </lineage>
</organism>